<feature type="region of interest" description="Disordered" evidence="1">
    <location>
        <begin position="265"/>
        <end position="286"/>
    </location>
</feature>
<reference evidence="3 4" key="1">
    <citation type="submission" date="2019-01" db="EMBL/GenBank/DDBJ databases">
        <title>Draft genome sequences of three monokaryotic isolates of the white-rot basidiomycete fungus Dichomitus squalens.</title>
        <authorList>
            <consortium name="DOE Joint Genome Institute"/>
            <person name="Lopez S.C."/>
            <person name="Andreopoulos B."/>
            <person name="Pangilinan J."/>
            <person name="Lipzen A."/>
            <person name="Riley R."/>
            <person name="Ahrendt S."/>
            <person name="Ng V."/>
            <person name="Barry K."/>
            <person name="Daum C."/>
            <person name="Grigoriev I.V."/>
            <person name="Hilden K.S."/>
            <person name="Makela M.R."/>
            <person name="de Vries R.P."/>
        </authorList>
    </citation>
    <scope>NUCLEOTIDE SEQUENCE [LARGE SCALE GENOMIC DNA]</scope>
    <source>
        <strain evidence="3 4">CBS 464.89</strain>
    </source>
</reference>
<proteinExistence type="predicted"/>
<sequence>MFEGLPQSCETRNPFIVLRFVLLGILAYINILTIGFAAWNLTVLRVLDVHVLGSPTFVLFNSCLLLTLLAFCFASSRFPVKFINQVRYECAWTGALSTLQLGGCVAVTANGPPVLCQGISIVACASSSLVVALSWISCMILILYSFSLLTTTVTHMHVVADIWMSSVCEVPWFVGPSTTLEYTPRVARTEKARHSDVLDIKRLSFHYPTPIFEQFAKPLPPSPQPGSAPPSPIWPHRQSIPDSLHAIPPVDRRSTWTSRLLTNTRPTSLAHKPSKESMRPSWAKRVSPRRGVDAPFAMPPMPRFSFRQPVLPPVRPLRPLKLKSCWSQTTVNSPPPVPALPQKAVVVGGPGLPSSSPTGSFYIDLERDAVVPVGDASRPVSYGMFPEDVGDPDQPVTRARLSQWVRAGSETSSTR</sequence>
<feature type="transmembrane region" description="Helical" evidence="2">
    <location>
        <begin position="59"/>
        <end position="78"/>
    </location>
</feature>
<keyword evidence="2" id="KW-1133">Transmembrane helix</keyword>
<keyword evidence="4" id="KW-1185">Reference proteome</keyword>
<evidence type="ECO:0000313" key="3">
    <source>
        <dbReference type="EMBL" id="TBU65670.1"/>
    </source>
</evidence>
<evidence type="ECO:0000256" key="2">
    <source>
        <dbReference type="SAM" id="Phobius"/>
    </source>
</evidence>
<feature type="transmembrane region" description="Helical" evidence="2">
    <location>
        <begin position="20"/>
        <end position="39"/>
    </location>
</feature>
<dbReference type="Proteomes" id="UP000292082">
    <property type="component" value="Unassembled WGS sequence"/>
</dbReference>
<gene>
    <name evidence="3" type="ORF">BD310DRAFT_19246</name>
</gene>
<feature type="transmembrane region" description="Helical" evidence="2">
    <location>
        <begin position="120"/>
        <end position="146"/>
    </location>
</feature>
<evidence type="ECO:0000313" key="4">
    <source>
        <dbReference type="Proteomes" id="UP000292082"/>
    </source>
</evidence>
<organism evidence="3 4">
    <name type="scientific">Dichomitus squalens</name>
    <dbReference type="NCBI Taxonomy" id="114155"/>
    <lineage>
        <taxon>Eukaryota</taxon>
        <taxon>Fungi</taxon>
        <taxon>Dikarya</taxon>
        <taxon>Basidiomycota</taxon>
        <taxon>Agaricomycotina</taxon>
        <taxon>Agaricomycetes</taxon>
        <taxon>Polyporales</taxon>
        <taxon>Polyporaceae</taxon>
        <taxon>Dichomitus</taxon>
    </lineage>
</organism>
<name>A0A4Q9QE85_9APHY</name>
<protein>
    <submittedName>
        <fullName evidence="3">Uncharacterized protein</fullName>
    </submittedName>
</protein>
<dbReference type="AlphaFoldDB" id="A0A4Q9QE85"/>
<keyword evidence="2" id="KW-0812">Transmembrane</keyword>
<keyword evidence="2" id="KW-0472">Membrane</keyword>
<accession>A0A4Q9QE85</accession>
<dbReference type="EMBL" id="ML145084">
    <property type="protein sequence ID" value="TBU65670.1"/>
    <property type="molecule type" value="Genomic_DNA"/>
</dbReference>
<evidence type="ECO:0000256" key="1">
    <source>
        <dbReference type="SAM" id="MobiDB-lite"/>
    </source>
</evidence>